<protein>
    <recommendedName>
        <fullName evidence="4">ThuA-like domain-containing protein</fullName>
    </recommendedName>
</protein>
<proteinExistence type="predicted"/>
<comment type="caution">
    <text evidence="2">The sequence shown here is derived from an EMBL/GenBank/DDBJ whole genome shotgun (WGS) entry which is preliminary data.</text>
</comment>
<evidence type="ECO:0000313" key="2">
    <source>
        <dbReference type="EMBL" id="KAJ6248417.1"/>
    </source>
</evidence>
<accession>A0ABQ8YUU5</accession>
<evidence type="ECO:0000256" key="1">
    <source>
        <dbReference type="SAM" id="MobiDB-lite"/>
    </source>
</evidence>
<feature type="region of interest" description="Disordered" evidence="1">
    <location>
        <begin position="1"/>
        <end position="25"/>
    </location>
</feature>
<dbReference type="Proteomes" id="UP001150062">
    <property type="component" value="Unassembled WGS sequence"/>
</dbReference>
<reference evidence="2" key="1">
    <citation type="submission" date="2022-08" db="EMBL/GenBank/DDBJ databases">
        <title>Novel sulfate-reducing endosymbionts in the free-living metamonad Anaeramoeba.</title>
        <authorList>
            <person name="Jerlstrom-Hultqvist J."/>
            <person name="Cepicka I."/>
            <person name="Gallot-Lavallee L."/>
            <person name="Salas-Leiva D."/>
            <person name="Curtis B.A."/>
            <person name="Zahonova K."/>
            <person name="Pipaliya S."/>
            <person name="Dacks J."/>
            <person name="Roger A.J."/>
        </authorList>
    </citation>
    <scope>NUCLEOTIDE SEQUENCE</scope>
    <source>
        <strain evidence="2">Schooner1</strain>
    </source>
</reference>
<name>A0ABQ8YUU5_9EUKA</name>
<organism evidence="2 3">
    <name type="scientific">Anaeramoeba flamelloides</name>
    <dbReference type="NCBI Taxonomy" id="1746091"/>
    <lineage>
        <taxon>Eukaryota</taxon>
        <taxon>Metamonada</taxon>
        <taxon>Anaeramoebidae</taxon>
        <taxon>Anaeramoeba</taxon>
    </lineage>
</organism>
<dbReference type="EMBL" id="JAOAOG010000113">
    <property type="protein sequence ID" value="KAJ6248417.1"/>
    <property type="molecule type" value="Genomic_DNA"/>
</dbReference>
<gene>
    <name evidence="2" type="ORF">M0813_17611</name>
</gene>
<evidence type="ECO:0000313" key="3">
    <source>
        <dbReference type="Proteomes" id="UP001150062"/>
    </source>
</evidence>
<evidence type="ECO:0008006" key="4">
    <source>
        <dbReference type="Google" id="ProtNLM"/>
    </source>
</evidence>
<feature type="compositionally biased region" description="Polar residues" evidence="1">
    <location>
        <begin position="1"/>
        <end position="16"/>
    </location>
</feature>
<sequence length="276" mass="30812">MLQSNNRTTSRQNSHSSRFRRSKSLRNWKKVTKNSPYQGDSLYHGKQGKVMQTQDIKVLFITNYTDEKYIDDISTSIKCTGIQHLTIHDWGEGCLKSEEMKKYDVIFLRLMCKSNVNTTRLGNSLHKYVISGKGLVIGAHRTLCANDPALLKGKIVTNGFLPVVPGKKIFGSKRKLGEYEKLHPINRRVRIFHGGKNSPHSKCELAAGSKCIAKYDNGTPLVAIKQVKPKYGKVVVLNFSPRSVTGGCKLSTDSWNRLSTGGELIIANSIVFAAQK</sequence>
<keyword evidence="3" id="KW-1185">Reference proteome</keyword>